<evidence type="ECO:0000256" key="4">
    <source>
        <dbReference type="ARBA" id="ARBA00022701"/>
    </source>
</evidence>
<comment type="function">
    <text evidence="8">Acts as one of several non-catalytic accessory components of the cytoplasmic dynein complex that are thought to be involved in linking dynein to cargos and to adapter proteins that regulate dynein function. Cytoplasmic dynein 1 acts as a motor for the intracellular retrograde motility of vesicles and organelles along microtubules. May play a role in changing or maintaining the spatial distribution of cytoskeletal structures. Also a component of the nuclear pore complex.</text>
</comment>
<dbReference type="EMBL" id="SGPL01000035">
    <property type="protein sequence ID" value="THH19801.1"/>
    <property type="molecule type" value="Genomic_DNA"/>
</dbReference>
<feature type="compositionally biased region" description="Low complexity" evidence="9">
    <location>
        <begin position="263"/>
        <end position="281"/>
    </location>
</feature>
<dbReference type="GO" id="GO:0005868">
    <property type="term" value="C:cytoplasmic dynein complex"/>
    <property type="evidence" value="ECO:0007669"/>
    <property type="project" value="TreeGrafter"/>
</dbReference>
<organism evidence="11 12">
    <name type="scientific">Bondarzewia mesenterica</name>
    <dbReference type="NCBI Taxonomy" id="1095465"/>
    <lineage>
        <taxon>Eukaryota</taxon>
        <taxon>Fungi</taxon>
        <taxon>Dikarya</taxon>
        <taxon>Basidiomycota</taxon>
        <taxon>Agaricomycotina</taxon>
        <taxon>Agaricomycetes</taxon>
        <taxon>Russulales</taxon>
        <taxon>Bondarzewiaceae</taxon>
        <taxon>Bondarzewia</taxon>
    </lineage>
</organism>
<dbReference type="SMART" id="SM01375">
    <property type="entry name" value="Dynein_light"/>
    <property type="match status" value="1"/>
</dbReference>
<dbReference type="Pfam" id="PF01221">
    <property type="entry name" value="Dynein_light"/>
    <property type="match status" value="1"/>
</dbReference>
<gene>
    <name evidence="11" type="ORF">EW146_g1435</name>
</gene>
<dbReference type="FunFam" id="3.30.740.10:FF:000001">
    <property type="entry name" value="Dynein light chain"/>
    <property type="match status" value="1"/>
</dbReference>
<evidence type="ECO:0000256" key="5">
    <source>
        <dbReference type="ARBA" id="ARBA00023017"/>
    </source>
</evidence>
<dbReference type="Pfam" id="PF00172">
    <property type="entry name" value="Zn_clus"/>
    <property type="match status" value="1"/>
</dbReference>
<feature type="region of interest" description="Disordered" evidence="9">
    <location>
        <begin position="257"/>
        <end position="289"/>
    </location>
</feature>
<feature type="region of interest" description="Disordered" evidence="9">
    <location>
        <begin position="101"/>
        <end position="128"/>
    </location>
</feature>
<dbReference type="SUPFAM" id="SSF57701">
    <property type="entry name" value="Zn2/Cys6 DNA-binding domain"/>
    <property type="match status" value="1"/>
</dbReference>
<dbReference type="Gene3D" id="3.30.740.10">
    <property type="entry name" value="Protein Inhibitor Of Neuronal Nitric Oxide Synthase"/>
    <property type="match status" value="1"/>
</dbReference>
<evidence type="ECO:0000256" key="7">
    <source>
        <dbReference type="ARBA" id="ARBA00023212"/>
    </source>
</evidence>
<evidence type="ECO:0000313" key="11">
    <source>
        <dbReference type="EMBL" id="THH19801.1"/>
    </source>
</evidence>
<keyword evidence="3" id="KW-0963">Cytoplasm</keyword>
<dbReference type="PROSITE" id="PS50048">
    <property type="entry name" value="ZN2_CY6_FUNGAL_2"/>
    <property type="match status" value="1"/>
</dbReference>
<dbReference type="CDD" id="cd21452">
    <property type="entry name" value="DLC-like_DYNLL1_DYNLL2"/>
    <property type="match status" value="1"/>
</dbReference>
<dbReference type="GO" id="GO:0008270">
    <property type="term" value="F:zinc ion binding"/>
    <property type="evidence" value="ECO:0007669"/>
    <property type="project" value="InterPro"/>
</dbReference>
<proteinExistence type="inferred from homology"/>
<keyword evidence="12" id="KW-1185">Reference proteome</keyword>
<keyword evidence="6" id="KW-0505">Motor protein</keyword>
<evidence type="ECO:0000256" key="2">
    <source>
        <dbReference type="ARBA" id="ARBA00010156"/>
    </source>
</evidence>
<dbReference type="GO" id="GO:0005874">
    <property type="term" value="C:microtubule"/>
    <property type="evidence" value="ECO:0007669"/>
    <property type="project" value="UniProtKB-KW"/>
</dbReference>
<feature type="compositionally biased region" description="Low complexity" evidence="9">
    <location>
        <begin position="203"/>
        <end position="219"/>
    </location>
</feature>
<evidence type="ECO:0000256" key="6">
    <source>
        <dbReference type="ARBA" id="ARBA00023175"/>
    </source>
</evidence>
<evidence type="ECO:0000256" key="3">
    <source>
        <dbReference type="ARBA" id="ARBA00022490"/>
    </source>
</evidence>
<comment type="similarity">
    <text evidence="2">Belongs to the dynein light chain family.</text>
</comment>
<dbReference type="SUPFAM" id="SSF54648">
    <property type="entry name" value="DLC"/>
    <property type="match status" value="1"/>
</dbReference>
<evidence type="ECO:0000256" key="9">
    <source>
        <dbReference type="SAM" id="MobiDB-lite"/>
    </source>
</evidence>
<dbReference type="CDD" id="cd00067">
    <property type="entry name" value="GAL4"/>
    <property type="match status" value="1"/>
</dbReference>
<feature type="domain" description="Zn(2)-C6 fungal-type" evidence="10">
    <location>
        <begin position="129"/>
        <end position="160"/>
    </location>
</feature>
<dbReference type="InterPro" id="IPR001372">
    <property type="entry name" value="Dynein_light_chain_typ-1/2"/>
</dbReference>
<keyword evidence="7" id="KW-0206">Cytoskeleton</keyword>
<dbReference type="InterPro" id="IPR019763">
    <property type="entry name" value="Dynein_light_1/2_CS"/>
</dbReference>
<dbReference type="OrthoDB" id="10033309at2759"/>
<evidence type="ECO:0000256" key="8">
    <source>
        <dbReference type="ARBA" id="ARBA00055833"/>
    </source>
</evidence>
<dbReference type="Gene3D" id="4.10.240.10">
    <property type="entry name" value="Zn(2)-C6 fungal-type DNA-binding domain"/>
    <property type="match status" value="1"/>
</dbReference>
<evidence type="ECO:0000313" key="12">
    <source>
        <dbReference type="Proteomes" id="UP000310158"/>
    </source>
</evidence>
<dbReference type="GO" id="GO:0045505">
    <property type="term" value="F:dynein intermediate chain binding"/>
    <property type="evidence" value="ECO:0007669"/>
    <property type="project" value="TreeGrafter"/>
</dbReference>
<dbReference type="GO" id="GO:0043935">
    <property type="term" value="P:sexual sporulation resulting in formation of a cellular spore"/>
    <property type="evidence" value="ECO:0007669"/>
    <property type="project" value="UniProtKB-ARBA"/>
</dbReference>
<feature type="region of interest" description="Disordered" evidence="9">
    <location>
        <begin position="203"/>
        <end position="243"/>
    </location>
</feature>
<keyword evidence="4" id="KW-0493">Microtubule</keyword>
<name>A0A4S4M645_9AGAM</name>
<feature type="region of interest" description="Disordered" evidence="9">
    <location>
        <begin position="1"/>
        <end position="81"/>
    </location>
</feature>
<dbReference type="AlphaFoldDB" id="A0A4S4M645"/>
<feature type="region of interest" description="Disordered" evidence="9">
    <location>
        <begin position="301"/>
        <end position="332"/>
    </location>
</feature>
<dbReference type="PROSITE" id="PS00463">
    <property type="entry name" value="ZN2_CY6_FUNGAL_1"/>
    <property type="match status" value="1"/>
</dbReference>
<dbReference type="SMART" id="SM00066">
    <property type="entry name" value="GAL4"/>
    <property type="match status" value="1"/>
</dbReference>
<accession>A0A4S4M645</accession>
<evidence type="ECO:0000259" key="10">
    <source>
        <dbReference type="PROSITE" id="PS50048"/>
    </source>
</evidence>
<dbReference type="PANTHER" id="PTHR11886:SF35">
    <property type="entry name" value="DYNEIN LIGHT CHAIN"/>
    <property type="match status" value="1"/>
</dbReference>
<dbReference type="GO" id="GO:0000981">
    <property type="term" value="F:DNA-binding transcription factor activity, RNA polymerase II-specific"/>
    <property type="evidence" value="ECO:0007669"/>
    <property type="project" value="InterPro"/>
</dbReference>
<sequence>MDPPWPSADTNRPPKRKARSPSPPPYAQPSQGSSGAQMSSTYLPPIREMQSFLPSPVLHHQHLPGPPYQHTQSAGFSLGPSGSVRFPSTRVESSLPAAGYFNTGIVDSEPDADTESSRPKQKRRRQALSCTECKRRKIKCDRQHPCGPCARRNDQHKCQWHVVEPIDKYVTRAEFDDLKIRFDTLEAMVLRIQPSIIVPSTSGHAALSAGLPSASGSSLDYMEPHHSTLPFHNPTLGPSRRDGLASLRRPTEQLKSALPPLTAPSQTAPQTSSQPQSRAPPGQLSPNSPVILRSFEAQHSPSMRIGGTIFGSGGDRASDTRARPSGAAKSSRLSLSAITAPFDTPVAPPLTQDHPKNSYAQTFTPLGERLCARTAQGPAASPPSHIHMHIPVPTLHLRFLDHPTRHRRRARSRHLMNTATKGVIGSTLGRYRECLATGSTVQIDEHPESITTASVVMSEKVDAPTSSSNDTGVNSKDNLGSGPKAIIKSIDMSEDMRQESVDIALEALEKYNIEKDIAGQIKKEFDKRHGPTWHVVVGKNFGSYVTHETKHFIYFYVGSLAILIWKS</sequence>
<dbReference type="PANTHER" id="PTHR11886">
    <property type="entry name" value="DYNEIN LIGHT CHAIN"/>
    <property type="match status" value="1"/>
</dbReference>
<reference evidence="11 12" key="1">
    <citation type="submission" date="2019-02" db="EMBL/GenBank/DDBJ databases">
        <title>Genome sequencing of the rare red list fungi Bondarzewia mesenterica.</title>
        <authorList>
            <person name="Buettner E."/>
            <person name="Kellner H."/>
        </authorList>
    </citation>
    <scope>NUCLEOTIDE SEQUENCE [LARGE SCALE GENOMIC DNA]</scope>
    <source>
        <strain evidence="11 12">DSM 108281</strain>
    </source>
</reference>
<protein>
    <recommendedName>
        <fullName evidence="10">Zn(2)-C6 fungal-type domain-containing protein</fullName>
    </recommendedName>
</protein>
<evidence type="ECO:0000256" key="1">
    <source>
        <dbReference type="ARBA" id="ARBA00004245"/>
    </source>
</evidence>
<dbReference type="PROSITE" id="PS01239">
    <property type="entry name" value="DYNEIN_LIGHT_1"/>
    <property type="match status" value="1"/>
</dbReference>
<dbReference type="InterPro" id="IPR037177">
    <property type="entry name" value="DLC_sf"/>
</dbReference>
<dbReference type="InterPro" id="IPR001138">
    <property type="entry name" value="Zn2Cys6_DnaBD"/>
</dbReference>
<comment type="caution">
    <text evidence="11">The sequence shown here is derived from an EMBL/GenBank/DDBJ whole genome shotgun (WGS) entry which is preliminary data.</text>
</comment>
<dbReference type="Proteomes" id="UP000310158">
    <property type="component" value="Unassembled WGS sequence"/>
</dbReference>
<keyword evidence="5" id="KW-0243">Dynein</keyword>
<comment type="subcellular location">
    <subcellularLocation>
        <location evidence="1">Cytoplasm</location>
        <location evidence="1">Cytoskeleton</location>
    </subcellularLocation>
</comment>
<dbReference type="GO" id="GO:0030473">
    <property type="term" value="P:nuclear migration along microtubule"/>
    <property type="evidence" value="ECO:0007669"/>
    <property type="project" value="UniProtKB-ARBA"/>
</dbReference>
<dbReference type="InterPro" id="IPR036864">
    <property type="entry name" value="Zn2-C6_fun-type_DNA-bd_sf"/>
</dbReference>